<evidence type="ECO:0000313" key="2">
    <source>
        <dbReference type="EMBL" id="KAJ7090883.1"/>
    </source>
</evidence>
<dbReference type="EMBL" id="JARJCN010000021">
    <property type="protein sequence ID" value="KAJ7090883.1"/>
    <property type="molecule type" value="Genomic_DNA"/>
</dbReference>
<dbReference type="AlphaFoldDB" id="A0AAD6U7K4"/>
<sequence length="180" mass="19845">MPAADTPHPRAASPALGIVFCHSTGELCASPAVPARCGAPMLYSAPLPASSHQSRPLRRARAQTLSTNPKAPARRARRPNRHYGCRRRAARRAVASVWDAGKGDSHCRGVPLVRRGPQRGARTVAVRWRRGARTRCGGGACRPAMEQCSMCKCFLLDATRYSNRYRSQTDRVKKRDNSKW</sequence>
<evidence type="ECO:0000313" key="3">
    <source>
        <dbReference type="Proteomes" id="UP001222325"/>
    </source>
</evidence>
<proteinExistence type="predicted"/>
<feature type="region of interest" description="Disordered" evidence="1">
    <location>
        <begin position="47"/>
        <end position="84"/>
    </location>
</feature>
<gene>
    <name evidence="2" type="ORF">B0H15DRAFT_837197</name>
</gene>
<feature type="compositionally biased region" description="Basic residues" evidence="1">
    <location>
        <begin position="72"/>
        <end position="84"/>
    </location>
</feature>
<accession>A0AAD6U7K4</accession>
<dbReference type="Proteomes" id="UP001222325">
    <property type="component" value="Unassembled WGS sequence"/>
</dbReference>
<keyword evidence="3" id="KW-1185">Reference proteome</keyword>
<name>A0AAD6U7K4_9AGAR</name>
<comment type="caution">
    <text evidence="2">The sequence shown here is derived from an EMBL/GenBank/DDBJ whole genome shotgun (WGS) entry which is preliminary data.</text>
</comment>
<protein>
    <submittedName>
        <fullName evidence="2">Uncharacterized protein</fullName>
    </submittedName>
</protein>
<evidence type="ECO:0000256" key="1">
    <source>
        <dbReference type="SAM" id="MobiDB-lite"/>
    </source>
</evidence>
<reference evidence="2" key="1">
    <citation type="submission" date="2023-03" db="EMBL/GenBank/DDBJ databases">
        <title>Massive genome expansion in bonnet fungi (Mycena s.s.) driven by repeated elements and novel gene families across ecological guilds.</title>
        <authorList>
            <consortium name="Lawrence Berkeley National Laboratory"/>
            <person name="Harder C.B."/>
            <person name="Miyauchi S."/>
            <person name="Viragh M."/>
            <person name="Kuo A."/>
            <person name="Thoen E."/>
            <person name="Andreopoulos B."/>
            <person name="Lu D."/>
            <person name="Skrede I."/>
            <person name="Drula E."/>
            <person name="Henrissat B."/>
            <person name="Morin E."/>
            <person name="Kohler A."/>
            <person name="Barry K."/>
            <person name="LaButti K."/>
            <person name="Morin E."/>
            <person name="Salamov A."/>
            <person name="Lipzen A."/>
            <person name="Mereny Z."/>
            <person name="Hegedus B."/>
            <person name="Baldrian P."/>
            <person name="Stursova M."/>
            <person name="Weitz H."/>
            <person name="Taylor A."/>
            <person name="Grigoriev I.V."/>
            <person name="Nagy L.G."/>
            <person name="Martin F."/>
            <person name="Kauserud H."/>
        </authorList>
    </citation>
    <scope>NUCLEOTIDE SEQUENCE</scope>
    <source>
        <strain evidence="2">CBHHK173m</strain>
    </source>
</reference>
<organism evidence="2 3">
    <name type="scientific">Mycena belliarum</name>
    <dbReference type="NCBI Taxonomy" id="1033014"/>
    <lineage>
        <taxon>Eukaryota</taxon>
        <taxon>Fungi</taxon>
        <taxon>Dikarya</taxon>
        <taxon>Basidiomycota</taxon>
        <taxon>Agaricomycotina</taxon>
        <taxon>Agaricomycetes</taxon>
        <taxon>Agaricomycetidae</taxon>
        <taxon>Agaricales</taxon>
        <taxon>Marasmiineae</taxon>
        <taxon>Mycenaceae</taxon>
        <taxon>Mycena</taxon>
    </lineage>
</organism>